<evidence type="ECO:0000259" key="2">
    <source>
        <dbReference type="SMART" id="SM00899"/>
    </source>
</evidence>
<proteinExistence type="predicted"/>
<evidence type="ECO:0000313" key="4">
    <source>
        <dbReference type="Proteomes" id="UP000182427"/>
    </source>
</evidence>
<dbReference type="RefSeq" id="WP_231966848.1">
    <property type="nucleotide sequence ID" value="NZ_LT629690.1"/>
</dbReference>
<organism evidence="3 4">
    <name type="scientific">Terriglobus roseus</name>
    <dbReference type="NCBI Taxonomy" id="392734"/>
    <lineage>
        <taxon>Bacteria</taxon>
        <taxon>Pseudomonadati</taxon>
        <taxon>Acidobacteriota</taxon>
        <taxon>Terriglobia</taxon>
        <taxon>Terriglobales</taxon>
        <taxon>Acidobacteriaceae</taxon>
        <taxon>Terriglobus</taxon>
    </lineage>
</organism>
<dbReference type="InterPro" id="IPR008988">
    <property type="entry name" value="Transcriptional_repressor_C"/>
</dbReference>
<keyword evidence="4" id="KW-1185">Reference proteome</keyword>
<dbReference type="AlphaFoldDB" id="A0A1G7JX73"/>
<dbReference type="Gene3D" id="2.30.30.90">
    <property type="match status" value="1"/>
</dbReference>
<dbReference type="EMBL" id="LT629690">
    <property type="protein sequence ID" value="SDF29414.1"/>
    <property type="molecule type" value="Genomic_DNA"/>
</dbReference>
<evidence type="ECO:0000313" key="3">
    <source>
        <dbReference type="EMBL" id="SDF29414.1"/>
    </source>
</evidence>
<accession>A0A1G7JX73</accession>
<dbReference type="SMART" id="SM00899">
    <property type="entry name" value="FeoA"/>
    <property type="match status" value="1"/>
</dbReference>
<reference evidence="3 4" key="1">
    <citation type="submission" date="2016-10" db="EMBL/GenBank/DDBJ databases">
        <authorList>
            <person name="de Groot N.N."/>
        </authorList>
    </citation>
    <scope>NUCLEOTIDE SEQUENCE [LARGE SCALE GENOMIC DNA]</scope>
    <source>
        <strain evidence="3 4">GAS232</strain>
    </source>
</reference>
<dbReference type="Proteomes" id="UP000182427">
    <property type="component" value="Chromosome I"/>
</dbReference>
<protein>
    <submittedName>
        <fullName evidence="3">Ferrous iron transport protein A</fullName>
    </submittedName>
</protein>
<keyword evidence="1" id="KW-0408">Iron</keyword>
<sequence length="89" mass="9572">MTPAEVFGRRARAVHLAELKHGEKATVLGVAQGEAYCHLCALGLNAGAEVEVVRTLSRRTVLIIRVDGFDIALRGETASTVKIRMESAL</sequence>
<dbReference type="InterPro" id="IPR007167">
    <property type="entry name" value="Fe-transptr_FeoA-like"/>
</dbReference>
<dbReference type="InterPro" id="IPR038157">
    <property type="entry name" value="FeoA_core_dom"/>
</dbReference>
<gene>
    <name evidence="3" type="ORF">SAMN05444167_1976</name>
</gene>
<dbReference type="GO" id="GO:0046914">
    <property type="term" value="F:transition metal ion binding"/>
    <property type="evidence" value="ECO:0007669"/>
    <property type="project" value="InterPro"/>
</dbReference>
<dbReference type="Pfam" id="PF04023">
    <property type="entry name" value="FeoA"/>
    <property type="match status" value="1"/>
</dbReference>
<evidence type="ECO:0000256" key="1">
    <source>
        <dbReference type="ARBA" id="ARBA00023004"/>
    </source>
</evidence>
<feature type="domain" description="Ferrous iron transporter FeoA-like" evidence="2">
    <location>
        <begin position="14"/>
        <end position="85"/>
    </location>
</feature>
<name>A0A1G7JX73_9BACT</name>
<dbReference type="SUPFAM" id="SSF50037">
    <property type="entry name" value="C-terminal domain of transcriptional repressors"/>
    <property type="match status" value="1"/>
</dbReference>